<dbReference type="AlphaFoldDB" id="A0A1Y1CL65"/>
<evidence type="ECO:0008006" key="3">
    <source>
        <dbReference type="Google" id="ProtNLM"/>
    </source>
</evidence>
<evidence type="ECO:0000313" key="1">
    <source>
        <dbReference type="EMBL" id="BAX81075.1"/>
    </source>
</evidence>
<dbReference type="KEGG" id="mbas:ALGA_2763"/>
<dbReference type="Gene3D" id="3.30.70.1290">
    <property type="entry name" value="Transposase IS200-like"/>
    <property type="match status" value="1"/>
</dbReference>
<reference evidence="1 2" key="1">
    <citation type="journal article" date="2018" name="Mar. Genomics">
        <title>Complete genome sequence of Marinifilaceae bacterium strain SPP2, isolated from the Antarctic marine sediment.</title>
        <authorList>
            <person name="Watanabe M."/>
            <person name="Kojima H."/>
            <person name="Fukui M."/>
        </authorList>
    </citation>
    <scope>NUCLEOTIDE SEQUENCE [LARGE SCALE GENOMIC DNA]</scope>
    <source>
        <strain evidence="1 2">SPP2</strain>
    </source>
</reference>
<name>A0A1Y1CL65_9BACT</name>
<accession>A0A1Y1CL65</accession>
<dbReference type="RefSeq" id="WP_197705563.1">
    <property type="nucleotide sequence ID" value="NZ_AP018042.1"/>
</dbReference>
<dbReference type="GO" id="GO:0006313">
    <property type="term" value="P:DNA transposition"/>
    <property type="evidence" value="ECO:0007669"/>
    <property type="project" value="InterPro"/>
</dbReference>
<dbReference type="InterPro" id="IPR036515">
    <property type="entry name" value="Transposase_17_sf"/>
</dbReference>
<proteinExistence type="predicted"/>
<dbReference type="GO" id="GO:0003677">
    <property type="term" value="F:DNA binding"/>
    <property type="evidence" value="ECO:0007669"/>
    <property type="project" value="InterPro"/>
</dbReference>
<sequence>MMQRAGQMNSNVKQRQLWQQNNQPVELWSNKVISEKLNYIHNNPVEAGFAEETHHWKYSSAKNYAGELGQLPVELL</sequence>
<evidence type="ECO:0000313" key="2">
    <source>
        <dbReference type="Proteomes" id="UP000218267"/>
    </source>
</evidence>
<dbReference type="EMBL" id="AP018042">
    <property type="protein sequence ID" value="BAX81075.1"/>
    <property type="molecule type" value="Genomic_DNA"/>
</dbReference>
<keyword evidence="2" id="KW-1185">Reference proteome</keyword>
<reference evidence="2" key="2">
    <citation type="journal article" date="2020" name="Antonie Van Leeuwenhoek">
        <title>Labilibaculum antarcticum sp. nov., a novel facultative anaerobic, psychrotorelant bacterium isolated from marine sediment of Antarctica.</title>
        <authorList>
            <person name="Watanabe M."/>
            <person name="Kojima H."/>
            <person name="Fukui M."/>
        </authorList>
    </citation>
    <scope>NUCLEOTIDE SEQUENCE [LARGE SCALE GENOMIC DNA]</scope>
    <source>
        <strain evidence="2">SPP2</strain>
    </source>
</reference>
<protein>
    <recommendedName>
        <fullName evidence="3">Transposase</fullName>
    </recommendedName>
</protein>
<dbReference type="Proteomes" id="UP000218267">
    <property type="component" value="Chromosome"/>
</dbReference>
<organism evidence="1 2">
    <name type="scientific">Labilibaculum antarcticum</name>
    <dbReference type="NCBI Taxonomy" id="1717717"/>
    <lineage>
        <taxon>Bacteria</taxon>
        <taxon>Pseudomonadati</taxon>
        <taxon>Bacteroidota</taxon>
        <taxon>Bacteroidia</taxon>
        <taxon>Marinilabiliales</taxon>
        <taxon>Marinifilaceae</taxon>
        <taxon>Labilibaculum</taxon>
    </lineage>
</organism>
<dbReference type="GO" id="GO:0004803">
    <property type="term" value="F:transposase activity"/>
    <property type="evidence" value="ECO:0007669"/>
    <property type="project" value="InterPro"/>
</dbReference>
<gene>
    <name evidence="1" type="ORF">ALGA_2763</name>
</gene>